<comment type="caution">
    <text evidence="1">The sequence shown here is derived from an EMBL/GenBank/DDBJ whole genome shotgun (WGS) entry which is preliminary data.</text>
</comment>
<accession>A0A9D4VDD1</accession>
<proteinExistence type="predicted"/>
<organism evidence="1 2">
    <name type="scientific">Adiantum capillus-veneris</name>
    <name type="common">Maidenhair fern</name>
    <dbReference type="NCBI Taxonomy" id="13818"/>
    <lineage>
        <taxon>Eukaryota</taxon>
        <taxon>Viridiplantae</taxon>
        <taxon>Streptophyta</taxon>
        <taxon>Embryophyta</taxon>
        <taxon>Tracheophyta</taxon>
        <taxon>Polypodiopsida</taxon>
        <taxon>Polypodiidae</taxon>
        <taxon>Polypodiales</taxon>
        <taxon>Pteridineae</taxon>
        <taxon>Pteridaceae</taxon>
        <taxon>Vittarioideae</taxon>
        <taxon>Adiantum</taxon>
    </lineage>
</organism>
<dbReference type="Proteomes" id="UP000886520">
    <property type="component" value="Chromosome 1"/>
</dbReference>
<gene>
    <name evidence="1" type="ORF">GOP47_0000129</name>
</gene>
<protein>
    <submittedName>
        <fullName evidence="1">Uncharacterized protein</fullName>
    </submittedName>
</protein>
<keyword evidence="2" id="KW-1185">Reference proteome</keyword>
<dbReference type="EMBL" id="JABFUD020000001">
    <property type="protein sequence ID" value="KAI5083960.1"/>
    <property type="molecule type" value="Genomic_DNA"/>
</dbReference>
<dbReference type="AlphaFoldDB" id="A0A9D4VDD1"/>
<name>A0A9D4VDD1_ADICA</name>
<evidence type="ECO:0000313" key="2">
    <source>
        <dbReference type="Proteomes" id="UP000886520"/>
    </source>
</evidence>
<reference evidence="1" key="1">
    <citation type="submission" date="2021-01" db="EMBL/GenBank/DDBJ databases">
        <title>Adiantum capillus-veneris genome.</title>
        <authorList>
            <person name="Fang Y."/>
            <person name="Liao Q."/>
        </authorList>
    </citation>
    <scope>NUCLEOTIDE SEQUENCE</scope>
    <source>
        <strain evidence="1">H3</strain>
        <tissue evidence="1">Leaf</tissue>
    </source>
</reference>
<evidence type="ECO:0000313" key="1">
    <source>
        <dbReference type="EMBL" id="KAI5083960.1"/>
    </source>
</evidence>
<sequence length="95" mass="10629">MYHLDWIRVAGECCIAVQGKAASAIESTKAVPRKVEQVDIFEQVFNYQVLLLRHNRAGESSRALQRAVDLVSSRAREIGALGKGAHTHTLCWHCR</sequence>